<dbReference type="Proteomes" id="UP000286415">
    <property type="component" value="Unassembled WGS sequence"/>
</dbReference>
<dbReference type="AlphaFoldDB" id="A0A8T1MJY4"/>
<evidence type="ECO:0000313" key="2">
    <source>
        <dbReference type="EMBL" id="KAG5449041.1"/>
    </source>
</evidence>
<dbReference type="Gene3D" id="3.60.40.10">
    <property type="entry name" value="PPM-type phosphatase domain"/>
    <property type="match status" value="1"/>
</dbReference>
<reference evidence="2 3" key="1">
    <citation type="journal article" date="2018" name="Biotechnol. Adv.">
        <title>Improved genomic resources and new bioinformatic workflow for the carcinogenic parasite Clonorchis sinensis: Biotechnological implications.</title>
        <authorList>
            <person name="Wang D."/>
            <person name="Korhonen P.K."/>
            <person name="Gasser R.B."/>
            <person name="Young N.D."/>
        </authorList>
    </citation>
    <scope>NUCLEOTIDE SEQUENCE [LARGE SCALE GENOMIC DNA]</scope>
    <source>
        <strain evidence="2">Cs-k2</strain>
    </source>
</reference>
<evidence type="ECO:0000313" key="3">
    <source>
        <dbReference type="Proteomes" id="UP000286415"/>
    </source>
</evidence>
<dbReference type="EMBL" id="NIRI02000042">
    <property type="protein sequence ID" value="KAG5449041.1"/>
    <property type="molecule type" value="Genomic_DNA"/>
</dbReference>
<gene>
    <name evidence="2" type="ORF">CSKR_100303</name>
</gene>
<keyword evidence="3" id="KW-1185">Reference proteome</keyword>
<protein>
    <recommendedName>
        <fullName evidence="1">PPM-type phosphatase domain-containing protein</fullName>
    </recommendedName>
</protein>
<proteinExistence type="predicted"/>
<dbReference type="InterPro" id="IPR036457">
    <property type="entry name" value="PPM-type-like_dom_sf"/>
</dbReference>
<dbReference type="InterPro" id="IPR001932">
    <property type="entry name" value="PPM-type_phosphatase-like_dom"/>
</dbReference>
<sequence length="309" mass="34446">MEHTLIKQALWVITPPPSSSRRLLDPESPSHIPSLCRKRRIATKSPGIHSHQSSKSVDRALRVTSGCSVVLIDISLPILPNNSRPSPLPEESRIQKDLATLVAYLPPNYPIMPAFYTTPPYLSSTPQVVWRPLVPSRDYFLILATDGLWDMITPKEAVDVVARHWFDYRCHLATKRLNVQSHYFSKSVDRALRVTSGCSVVLIDISLPILPNNSRPSPLPEESRIQKDLATLVACVHGMGSELASFRITRPIACLLTPDEVYAPSNLGKPSTPIDALASESCQRLKSRHQALIYNTPDRIPLDFTKLLP</sequence>
<organism evidence="2 3">
    <name type="scientific">Clonorchis sinensis</name>
    <name type="common">Chinese liver fluke</name>
    <dbReference type="NCBI Taxonomy" id="79923"/>
    <lineage>
        <taxon>Eukaryota</taxon>
        <taxon>Metazoa</taxon>
        <taxon>Spiralia</taxon>
        <taxon>Lophotrochozoa</taxon>
        <taxon>Platyhelminthes</taxon>
        <taxon>Trematoda</taxon>
        <taxon>Digenea</taxon>
        <taxon>Opisthorchiida</taxon>
        <taxon>Opisthorchiata</taxon>
        <taxon>Opisthorchiidae</taxon>
        <taxon>Clonorchis</taxon>
    </lineage>
</organism>
<evidence type="ECO:0000259" key="1">
    <source>
        <dbReference type="Pfam" id="PF00481"/>
    </source>
</evidence>
<dbReference type="OrthoDB" id="420076at2759"/>
<feature type="domain" description="PPM-type phosphatase" evidence="1">
    <location>
        <begin position="119"/>
        <end position="166"/>
    </location>
</feature>
<reference evidence="2 3" key="2">
    <citation type="journal article" date="2021" name="Genomics">
        <title>High-quality reference genome for Clonorchis sinensis.</title>
        <authorList>
            <person name="Young N.D."/>
            <person name="Stroehlein A.J."/>
            <person name="Kinkar L."/>
            <person name="Wang T."/>
            <person name="Sohn W.M."/>
            <person name="Chang B.C.H."/>
            <person name="Kaur P."/>
            <person name="Weisz D."/>
            <person name="Dudchenko O."/>
            <person name="Aiden E.L."/>
            <person name="Korhonen P.K."/>
            <person name="Gasser R.B."/>
        </authorList>
    </citation>
    <scope>NUCLEOTIDE SEQUENCE [LARGE SCALE GENOMIC DNA]</scope>
    <source>
        <strain evidence="2">Cs-k2</strain>
    </source>
</reference>
<comment type="caution">
    <text evidence="2">The sequence shown here is derived from an EMBL/GenBank/DDBJ whole genome shotgun (WGS) entry which is preliminary data.</text>
</comment>
<dbReference type="Pfam" id="PF00481">
    <property type="entry name" value="PP2C"/>
    <property type="match status" value="1"/>
</dbReference>
<name>A0A8T1MJY4_CLOSI</name>
<accession>A0A8T1MJY4</accession>
<dbReference type="SUPFAM" id="SSF81606">
    <property type="entry name" value="PP2C-like"/>
    <property type="match status" value="1"/>
</dbReference>